<dbReference type="GO" id="GO:0005634">
    <property type="term" value="C:nucleus"/>
    <property type="evidence" value="ECO:0007669"/>
    <property type="project" value="EnsemblFungi"/>
</dbReference>
<evidence type="ECO:0000256" key="4">
    <source>
        <dbReference type="PROSITE-ProRule" id="PRU00278"/>
    </source>
</evidence>
<dbReference type="SUPFAM" id="SSF54534">
    <property type="entry name" value="FKBP-like"/>
    <property type="match status" value="1"/>
</dbReference>
<dbReference type="InterPro" id="IPR036020">
    <property type="entry name" value="WW_dom_sf"/>
</dbReference>
<protein>
    <recommendedName>
        <fullName evidence="5">Peptidyl-prolyl cis-trans isomerase</fullName>
        <ecNumber evidence="5">5.2.1.8</ecNumber>
    </recommendedName>
</protein>
<keyword evidence="9" id="KW-1185">Reference proteome</keyword>
<evidence type="ECO:0000256" key="1">
    <source>
        <dbReference type="ARBA" id="ARBA00000971"/>
    </source>
</evidence>
<dbReference type="EC" id="5.2.1.8" evidence="5"/>
<dbReference type="Gene3D" id="2.20.70.10">
    <property type="match status" value="1"/>
</dbReference>
<dbReference type="GO" id="GO:0180010">
    <property type="term" value="P:co-transcriptional mRNA 3'-end processing, cleavage and polyadenylation pathway"/>
    <property type="evidence" value="ECO:0007669"/>
    <property type="project" value="EnsemblFungi"/>
</dbReference>
<reference evidence="9" key="1">
    <citation type="journal article" date="2016" name="Nat. Commun.">
        <title>Genome analysis of three Pneumocystis species reveals adaptation mechanisms to life exclusively in mammalian hosts.</title>
        <authorList>
            <person name="Ma L."/>
            <person name="Chen Z."/>
            <person name="Huang D.W."/>
            <person name="Kutty G."/>
            <person name="Ishihara M."/>
            <person name="Wang H."/>
            <person name="Abouelleil A."/>
            <person name="Bishop L."/>
            <person name="Davey E."/>
            <person name="Deng R."/>
            <person name="Deng X."/>
            <person name="Fan L."/>
            <person name="Fantoni G."/>
            <person name="Fitzgerald M."/>
            <person name="Gogineni E."/>
            <person name="Goldberg J.M."/>
            <person name="Handley G."/>
            <person name="Hu X."/>
            <person name="Huber C."/>
            <person name="Jiao X."/>
            <person name="Jones K."/>
            <person name="Levin J.Z."/>
            <person name="Liu Y."/>
            <person name="Macdonald P."/>
            <person name="Melnikov A."/>
            <person name="Raley C."/>
            <person name="Sassi M."/>
            <person name="Sherman B.T."/>
            <person name="Song X."/>
            <person name="Sykes S."/>
            <person name="Tran B."/>
            <person name="Walsh L."/>
            <person name="Xia Y."/>
            <person name="Yang J."/>
            <person name="Young S."/>
            <person name="Zeng Q."/>
            <person name="Zheng X."/>
            <person name="Stephens R."/>
            <person name="Nusbaum C."/>
            <person name="Birren B.W."/>
            <person name="Azadi P."/>
            <person name="Lempicki R.A."/>
            <person name="Cuomo C.A."/>
            <person name="Kovacs J.A."/>
        </authorList>
    </citation>
    <scope>NUCLEOTIDE SEQUENCE [LARGE SCALE GENOMIC DNA]</scope>
    <source>
        <strain evidence="9">B80</strain>
    </source>
</reference>
<dbReference type="GeneID" id="28935954"/>
<dbReference type="InterPro" id="IPR046357">
    <property type="entry name" value="PPIase_dom_sf"/>
</dbReference>
<feature type="domain" description="WW" evidence="6">
    <location>
        <begin position="5"/>
        <end position="39"/>
    </location>
</feature>
<dbReference type="Gene3D" id="3.10.50.40">
    <property type="match status" value="1"/>
</dbReference>
<dbReference type="GO" id="GO:0005829">
    <property type="term" value="C:cytosol"/>
    <property type="evidence" value="ECO:0007669"/>
    <property type="project" value="TreeGrafter"/>
</dbReference>
<dbReference type="Proteomes" id="UP000054454">
    <property type="component" value="Unassembled WGS sequence"/>
</dbReference>
<dbReference type="InterPro" id="IPR000297">
    <property type="entry name" value="PPIase_PpiC"/>
</dbReference>
<dbReference type="FunFam" id="3.10.50.40:FF:000026">
    <property type="entry name" value="Peptidyl-prolyl cis-trans isomerase"/>
    <property type="match status" value="1"/>
</dbReference>
<dbReference type="InterPro" id="IPR001202">
    <property type="entry name" value="WW_dom"/>
</dbReference>
<dbReference type="GO" id="GO:0140463">
    <property type="term" value="F:chromatin-protein adaptor activity"/>
    <property type="evidence" value="ECO:0007669"/>
    <property type="project" value="EnsemblFungi"/>
</dbReference>
<dbReference type="PROSITE" id="PS50020">
    <property type="entry name" value="WW_DOMAIN_2"/>
    <property type="match status" value="1"/>
</dbReference>
<evidence type="ECO:0000259" key="6">
    <source>
        <dbReference type="PROSITE" id="PS50020"/>
    </source>
</evidence>
<evidence type="ECO:0000256" key="5">
    <source>
        <dbReference type="RuleBase" id="RU363014"/>
    </source>
</evidence>
<proteinExistence type="predicted"/>
<dbReference type="PROSITE" id="PS50198">
    <property type="entry name" value="PPIC_PPIASE_2"/>
    <property type="match status" value="1"/>
</dbReference>
<dbReference type="GO" id="GO:0003755">
    <property type="term" value="F:peptidyl-prolyl cis-trans isomerase activity"/>
    <property type="evidence" value="ECO:0007669"/>
    <property type="project" value="UniProtKB-UniRule"/>
</dbReference>
<dbReference type="RefSeq" id="XP_018226398.1">
    <property type="nucleotide sequence ID" value="XM_018369752.1"/>
</dbReference>
<evidence type="ECO:0000256" key="3">
    <source>
        <dbReference type="ARBA" id="ARBA00023235"/>
    </source>
</evidence>
<sequence>MIQANGLPEDWEIRCSRSRNLPYYYNINTHESFWEPPPDANLEVLKDYMIKNGLITELPEENKMNDEKIRVIHLLVKHRYSRRPSSWKEANITRSKEEAMDIILKYEAKVRSGDISLGELAITESDCNSAKKSGDLGFFGKGVMQREFEEASFSLQPGEMSHVVETASGYHLIERIA</sequence>
<dbReference type="SUPFAM" id="SSF51045">
    <property type="entry name" value="WW domain"/>
    <property type="match status" value="1"/>
</dbReference>
<dbReference type="PANTHER" id="PTHR10657:SF4">
    <property type="entry name" value="PEPTIDYL-PROLYL CIS-TRANS ISOMERASE-RELATED"/>
    <property type="match status" value="1"/>
</dbReference>
<name>A0A0W4ZLE3_PNEC8</name>
<evidence type="ECO:0000256" key="2">
    <source>
        <dbReference type="ARBA" id="ARBA00023110"/>
    </source>
</evidence>
<dbReference type="CDD" id="cd00201">
    <property type="entry name" value="WW"/>
    <property type="match status" value="1"/>
</dbReference>
<dbReference type="Pfam" id="PF00639">
    <property type="entry name" value="Rotamase"/>
    <property type="match status" value="1"/>
</dbReference>
<dbReference type="OrthoDB" id="2530521at2759"/>
<dbReference type="SMART" id="SM00456">
    <property type="entry name" value="WW"/>
    <property type="match status" value="1"/>
</dbReference>
<dbReference type="InterPro" id="IPR051370">
    <property type="entry name" value="PPIase_Pin1"/>
</dbReference>
<dbReference type="AlphaFoldDB" id="A0A0W4ZLE3"/>
<organism evidence="8 9">
    <name type="scientific">Pneumocystis carinii (strain B80)</name>
    <name type="common">Rat pneumocystis pneumonia agent</name>
    <name type="synonym">Pneumocystis carinii f. sp. carinii</name>
    <dbReference type="NCBI Taxonomy" id="1408658"/>
    <lineage>
        <taxon>Eukaryota</taxon>
        <taxon>Fungi</taxon>
        <taxon>Dikarya</taxon>
        <taxon>Ascomycota</taxon>
        <taxon>Taphrinomycotina</taxon>
        <taxon>Pneumocystomycetes</taxon>
        <taxon>Pneumocystaceae</taxon>
        <taxon>Pneumocystis</taxon>
    </lineage>
</organism>
<dbReference type="GO" id="GO:0060261">
    <property type="term" value="P:positive regulation of transcription initiation by RNA polymerase II"/>
    <property type="evidence" value="ECO:0007669"/>
    <property type="project" value="EnsemblFungi"/>
</dbReference>
<keyword evidence="3 4" id="KW-0413">Isomerase</keyword>
<keyword evidence="2 4" id="KW-0697">Rotamase</keyword>
<dbReference type="VEuPathDB" id="FungiDB:T552_01161"/>
<dbReference type="Pfam" id="PF00397">
    <property type="entry name" value="WW"/>
    <property type="match status" value="1"/>
</dbReference>
<dbReference type="PROSITE" id="PS01159">
    <property type="entry name" value="WW_DOMAIN_1"/>
    <property type="match status" value="1"/>
</dbReference>
<comment type="caution">
    <text evidence="8">The sequence shown here is derived from an EMBL/GenBank/DDBJ whole genome shotgun (WGS) entry which is preliminary data.</text>
</comment>
<evidence type="ECO:0000313" key="8">
    <source>
        <dbReference type="EMBL" id="KTW29205.1"/>
    </source>
</evidence>
<gene>
    <name evidence="8" type="ORF">T552_01161</name>
</gene>
<evidence type="ECO:0000313" key="9">
    <source>
        <dbReference type="Proteomes" id="UP000054454"/>
    </source>
</evidence>
<dbReference type="PANTHER" id="PTHR10657">
    <property type="entry name" value="PEPTIDYL-PROLYL CIS-TRANS ISOMERASE"/>
    <property type="match status" value="1"/>
</dbReference>
<evidence type="ECO:0000259" key="7">
    <source>
        <dbReference type="PROSITE" id="PS50198"/>
    </source>
</evidence>
<dbReference type="EMBL" id="LFVZ01000005">
    <property type="protein sequence ID" value="KTW29205.1"/>
    <property type="molecule type" value="Genomic_DNA"/>
</dbReference>
<feature type="domain" description="PpiC" evidence="7">
    <location>
        <begin position="66"/>
        <end position="177"/>
    </location>
</feature>
<comment type="catalytic activity">
    <reaction evidence="1 5">
        <text>[protein]-peptidylproline (omega=180) = [protein]-peptidylproline (omega=0)</text>
        <dbReference type="Rhea" id="RHEA:16237"/>
        <dbReference type="Rhea" id="RHEA-COMP:10747"/>
        <dbReference type="Rhea" id="RHEA-COMP:10748"/>
        <dbReference type="ChEBI" id="CHEBI:83833"/>
        <dbReference type="ChEBI" id="CHEBI:83834"/>
        <dbReference type="EC" id="5.2.1.8"/>
    </reaction>
</comment>
<accession>A0A0W4ZLE3</accession>